<accession>A0ACC2AMI4</accession>
<keyword evidence="2" id="KW-1185">Reference proteome</keyword>
<dbReference type="Proteomes" id="UP001162992">
    <property type="component" value="Chromosome 20"/>
</dbReference>
<sequence>MAMGIRYGLRKCSFWLAIMALVMDANLQGCLLMQYNVGDKAEWKIPTVSKINYTAWAAKYTFHVEDTLHFRYEESADSVLEVNFHDYQLCQTSDPVSRYTDGNSMVYLLREGGYWFISGVYSHCILGQKFSVHVYPYQALKSAPPPRYVASSGKGSIHRAGSSTFADGPSQQAPLDSPSPVHSSGLVFACSEAYFISSILVWLLLTKA</sequence>
<protein>
    <submittedName>
        <fullName evidence="1">Uncharacterized protein</fullName>
    </submittedName>
</protein>
<reference evidence="2" key="1">
    <citation type="journal article" date="2024" name="Proc. Natl. Acad. Sci. U.S.A.">
        <title>Extraordinary preservation of gene collinearity over three hundred million years revealed in homosporous lycophytes.</title>
        <authorList>
            <person name="Li C."/>
            <person name="Wickell D."/>
            <person name="Kuo L.Y."/>
            <person name="Chen X."/>
            <person name="Nie B."/>
            <person name="Liao X."/>
            <person name="Peng D."/>
            <person name="Ji J."/>
            <person name="Jenkins J."/>
            <person name="Williams M."/>
            <person name="Shu S."/>
            <person name="Plott C."/>
            <person name="Barry K."/>
            <person name="Rajasekar S."/>
            <person name="Grimwood J."/>
            <person name="Han X."/>
            <person name="Sun S."/>
            <person name="Hou Z."/>
            <person name="He W."/>
            <person name="Dai G."/>
            <person name="Sun C."/>
            <person name="Schmutz J."/>
            <person name="Leebens-Mack J.H."/>
            <person name="Li F.W."/>
            <person name="Wang L."/>
        </authorList>
    </citation>
    <scope>NUCLEOTIDE SEQUENCE [LARGE SCALE GENOMIC DNA]</scope>
    <source>
        <strain evidence="2">cv. PW_Plant_1</strain>
    </source>
</reference>
<comment type="caution">
    <text evidence="1">The sequence shown here is derived from an EMBL/GenBank/DDBJ whole genome shotgun (WGS) entry which is preliminary data.</text>
</comment>
<proteinExistence type="predicted"/>
<organism evidence="1 2">
    <name type="scientific">Diphasiastrum complanatum</name>
    <name type="common">Issler's clubmoss</name>
    <name type="synonym">Lycopodium complanatum</name>
    <dbReference type="NCBI Taxonomy" id="34168"/>
    <lineage>
        <taxon>Eukaryota</taxon>
        <taxon>Viridiplantae</taxon>
        <taxon>Streptophyta</taxon>
        <taxon>Embryophyta</taxon>
        <taxon>Tracheophyta</taxon>
        <taxon>Lycopodiopsida</taxon>
        <taxon>Lycopodiales</taxon>
        <taxon>Lycopodiaceae</taxon>
        <taxon>Lycopodioideae</taxon>
        <taxon>Diphasiastrum</taxon>
    </lineage>
</organism>
<dbReference type="EMBL" id="CM055111">
    <property type="protein sequence ID" value="KAJ7518691.1"/>
    <property type="molecule type" value="Genomic_DNA"/>
</dbReference>
<name>A0ACC2AMI4_DIPCM</name>
<evidence type="ECO:0000313" key="1">
    <source>
        <dbReference type="EMBL" id="KAJ7518691.1"/>
    </source>
</evidence>
<gene>
    <name evidence="1" type="ORF">O6H91_20G003700</name>
</gene>
<evidence type="ECO:0000313" key="2">
    <source>
        <dbReference type="Proteomes" id="UP001162992"/>
    </source>
</evidence>